<dbReference type="AlphaFoldDB" id="A0A401G8W4"/>
<protein>
    <submittedName>
        <fullName evidence="1">Uncharacterized protein</fullName>
    </submittedName>
</protein>
<proteinExistence type="predicted"/>
<keyword evidence="2" id="KW-1185">Reference proteome</keyword>
<dbReference type="OrthoDB" id="2803870at2759"/>
<sequence length="225" mass="25856">MQPAKSNRPAIPWIDPPNSIPRKLVIPFKPFNVNIERFPLKRRLEIQQLPPFDTLPRILIPSSKIELKPPVLHCGWVVNQAKLFQHAKELNLPVLCNSRTHMKDADKDYDDDAGFDTDDSEEEVTARNLDPDEDRVGYFVLLQETVELLAEELQLSWPPGLLSILSPLNAGSPVILSLFTNYDLALAPSFKSVEALRAWFGETEQPKWYLDQTNYKWRPGDGRRW</sequence>
<accession>A0A401G8W4</accession>
<comment type="caution">
    <text evidence="1">The sequence shown here is derived from an EMBL/GenBank/DDBJ whole genome shotgun (WGS) entry which is preliminary data.</text>
</comment>
<dbReference type="GeneID" id="38775519"/>
<name>A0A401G8W4_9APHY</name>
<dbReference type="EMBL" id="BFAD01000001">
    <property type="protein sequence ID" value="GBE78602.1"/>
    <property type="molecule type" value="Genomic_DNA"/>
</dbReference>
<dbReference type="RefSeq" id="XP_027609515.1">
    <property type="nucleotide sequence ID" value="XM_027753714.1"/>
</dbReference>
<dbReference type="Proteomes" id="UP000287166">
    <property type="component" value="Unassembled WGS sequence"/>
</dbReference>
<organism evidence="1 2">
    <name type="scientific">Sparassis crispa</name>
    <dbReference type="NCBI Taxonomy" id="139825"/>
    <lineage>
        <taxon>Eukaryota</taxon>
        <taxon>Fungi</taxon>
        <taxon>Dikarya</taxon>
        <taxon>Basidiomycota</taxon>
        <taxon>Agaricomycotina</taxon>
        <taxon>Agaricomycetes</taxon>
        <taxon>Polyporales</taxon>
        <taxon>Sparassidaceae</taxon>
        <taxon>Sparassis</taxon>
    </lineage>
</organism>
<evidence type="ECO:0000313" key="2">
    <source>
        <dbReference type="Proteomes" id="UP000287166"/>
    </source>
</evidence>
<gene>
    <name evidence="1" type="ORF">SCP_0114910</name>
</gene>
<evidence type="ECO:0000313" key="1">
    <source>
        <dbReference type="EMBL" id="GBE78602.1"/>
    </source>
</evidence>
<dbReference type="InParanoid" id="A0A401G8W4"/>
<reference evidence="1 2" key="1">
    <citation type="journal article" date="2018" name="Sci. Rep.">
        <title>Genome sequence of the cauliflower mushroom Sparassis crispa (Hanabiratake) and its association with beneficial usage.</title>
        <authorList>
            <person name="Kiyama R."/>
            <person name="Furutani Y."/>
            <person name="Kawaguchi K."/>
            <person name="Nakanishi T."/>
        </authorList>
    </citation>
    <scope>NUCLEOTIDE SEQUENCE [LARGE SCALE GENOMIC DNA]</scope>
</reference>